<sequence>MMPQRKFHRQIYKKLGKLGAFWAFLGVIGFGLLFLVSSFLFLFVYYAKDLPRPEKFTEKSFTQSTKIYDKTGEILLYEMYGEEKREIVSLGIVPDRLIKAVLSAEDINFYNHFGVDLKAIGRAVLINLKLLKPTQGASTISQQLIRSSFLTKEKTLGRKIREVILTIELERKYPKDQILEFYLNQVPFGSNAYGVQAASLTYFRKPVSEISLEEAAVLAALIKAPSFLSPYGENKEDLFQRKDAILDRMVKEGFVSGDEGQKAKEAEISFAKVLQFIQAPHFVLYVKDYLENKYGEAFLQEKGLKVYTSLNWELQKLAEKSVQDGVAINKNYRAFNASLAAINPKTGEVLAMVGSADYFGDPLPKECSPGKNCLFEPNPNVTVRNRQPGSAFKPLVYAAAFEKGYDDKTVVVDEITNFGSPSNPYVPQNYDGLFRGPVTLRQALAQSLNIPSIKVLGNLAGLEYSIQTAQKLGINTLTKPALFYGLPLVLGGGEVKLLEIVSAYGVFATEGLRLAPITVIKVVDSDDNIIEENIGDPKRVLDPGVARMITSILSDNETRSPIFGWNSPMYFDNYQVAAKTGTTENYKDGWIIGYTPSIAVGAWVGNNDNTSMLKEPGVVVAGPIWRSFMDKALVKWF</sequence>
<dbReference type="Gene3D" id="3.40.710.10">
    <property type="entry name" value="DD-peptidase/beta-lactamase superfamily"/>
    <property type="match status" value="1"/>
</dbReference>
<evidence type="ECO:0000256" key="17">
    <source>
        <dbReference type="SAM" id="Phobius"/>
    </source>
</evidence>
<keyword evidence="17" id="KW-0812">Transmembrane</keyword>
<comment type="catalytic activity">
    <reaction evidence="16">
        <text>[GlcNAc-(1-&gt;4)-Mur2Ac(oyl-L-Ala-gamma-D-Glu-L-Lys-D-Ala-D-Ala)](n)-di-trans,octa-cis-undecaprenyl diphosphate + beta-D-GlcNAc-(1-&gt;4)-Mur2Ac(oyl-L-Ala-gamma-D-Glu-L-Lys-D-Ala-D-Ala)-di-trans,octa-cis-undecaprenyl diphosphate = [GlcNAc-(1-&gt;4)-Mur2Ac(oyl-L-Ala-gamma-D-Glu-L-Lys-D-Ala-D-Ala)](n+1)-di-trans,octa-cis-undecaprenyl diphosphate + di-trans,octa-cis-undecaprenyl diphosphate + H(+)</text>
        <dbReference type="Rhea" id="RHEA:23708"/>
        <dbReference type="Rhea" id="RHEA-COMP:9602"/>
        <dbReference type="Rhea" id="RHEA-COMP:9603"/>
        <dbReference type="ChEBI" id="CHEBI:15378"/>
        <dbReference type="ChEBI" id="CHEBI:58405"/>
        <dbReference type="ChEBI" id="CHEBI:60033"/>
        <dbReference type="ChEBI" id="CHEBI:78435"/>
        <dbReference type="EC" id="2.4.99.28"/>
    </reaction>
</comment>
<keyword evidence="8" id="KW-0808">Transferase</keyword>
<feature type="domain" description="Glycosyl transferase family 51" evidence="19">
    <location>
        <begin position="78"/>
        <end position="249"/>
    </location>
</feature>
<dbReference type="InterPro" id="IPR050396">
    <property type="entry name" value="Glycosyltr_51/Transpeptidase"/>
</dbReference>
<reference evidence="20 21" key="1">
    <citation type="journal article" date="2016" name="Nat. Commun.">
        <title>Thousands of microbial genomes shed light on interconnected biogeochemical processes in an aquifer system.</title>
        <authorList>
            <person name="Anantharaman K."/>
            <person name="Brown C.T."/>
            <person name="Hug L.A."/>
            <person name="Sharon I."/>
            <person name="Castelle C.J."/>
            <person name="Probst A.J."/>
            <person name="Thomas B.C."/>
            <person name="Singh A."/>
            <person name="Wilkins M.J."/>
            <person name="Karaoz U."/>
            <person name="Brodie E.L."/>
            <person name="Williams K.H."/>
            <person name="Hubbard S.S."/>
            <person name="Banfield J.F."/>
        </authorList>
    </citation>
    <scope>NUCLEOTIDE SEQUENCE [LARGE SCALE GENOMIC DNA]</scope>
</reference>
<dbReference type="Pfam" id="PF00905">
    <property type="entry name" value="Transpeptidase"/>
    <property type="match status" value="1"/>
</dbReference>
<dbReference type="GO" id="GO:0071555">
    <property type="term" value="P:cell wall organization"/>
    <property type="evidence" value="ECO:0007669"/>
    <property type="project" value="UniProtKB-KW"/>
</dbReference>
<comment type="caution">
    <text evidence="20">The sequence shown here is derived from an EMBL/GenBank/DDBJ whole genome shotgun (WGS) entry which is preliminary data.</text>
</comment>
<keyword evidence="6" id="KW-0645">Protease</keyword>
<evidence type="ECO:0000259" key="18">
    <source>
        <dbReference type="Pfam" id="PF00905"/>
    </source>
</evidence>
<evidence type="ECO:0000256" key="16">
    <source>
        <dbReference type="ARBA" id="ARBA00049902"/>
    </source>
</evidence>
<evidence type="ECO:0000256" key="13">
    <source>
        <dbReference type="ARBA" id="ARBA00023268"/>
    </source>
</evidence>
<keyword evidence="17" id="KW-1133">Transmembrane helix</keyword>
<evidence type="ECO:0000256" key="7">
    <source>
        <dbReference type="ARBA" id="ARBA00022676"/>
    </source>
</evidence>
<feature type="transmembrane region" description="Helical" evidence="17">
    <location>
        <begin position="21"/>
        <end position="46"/>
    </location>
</feature>
<accession>A0A1G2RB17</accession>
<dbReference type="SUPFAM" id="SSF53955">
    <property type="entry name" value="Lysozyme-like"/>
    <property type="match status" value="1"/>
</dbReference>
<comment type="similarity">
    <text evidence="2">In the C-terminal section; belongs to the transpeptidase family.</text>
</comment>
<comment type="catalytic activity">
    <reaction evidence="15">
        <text>Preferential cleavage: (Ac)2-L-Lys-D-Ala-|-D-Ala. Also transpeptidation of peptidyl-alanyl moieties that are N-acyl substituents of D-alanine.</text>
        <dbReference type="EC" id="3.4.16.4"/>
    </reaction>
</comment>
<dbReference type="GO" id="GO:0008658">
    <property type="term" value="F:penicillin binding"/>
    <property type="evidence" value="ECO:0007669"/>
    <property type="project" value="InterPro"/>
</dbReference>
<keyword evidence="11" id="KW-0573">Peptidoglycan synthesis</keyword>
<evidence type="ECO:0000256" key="6">
    <source>
        <dbReference type="ARBA" id="ARBA00022670"/>
    </source>
</evidence>
<evidence type="ECO:0000256" key="10">
    <source>
        <dbReference type="ARBA" id="ARBA00022960"/>
    </source>
</evidence>
<dbReference type="SUPFAM" id="SSF56601">
    <property type="entry name" value="beta-lactamase/transpeptidase-like"/>
    <property type="match status" value="1"/>
</dbReference>
<dbReference type="GO" id="GO:0030288">
    <property type="term" value="C:outer membrane-bounded periplasmic space"/>
    <property type="evidence" value="ECO:0007669"/>
    <property type="project" value="TreeGrafter"/>
</dbReference>
<dbReference type="InterPro" id="IPR012338">
    <property type="entry name" value="Beta-lactam/transpept-like"/>
</dbReference>
<dbReference type="STRING" id="1802457.A3F15_00760"/>
<dbReference type="Gene3D" id="1.10.3810.10">
    <property type="entry name" value="Biosynthetic peptidoglycan transglycosylase-like"/>
    <property type="match status" value="1"/>
</dbReference>
<evidence type="ECO:0000256" key="5">
    <source>
        <dbReference type="ARBA" id="ARBA00022645"/>
    </source>
</evidence>
<dbReference type="PANTHER" id="PTHR32282:SF11">
    <property type="entry name" value="PENICILLIN-BINDING PROTEIN 1B"/>
    <property type="match status" value="1"/>
</dbReference>
<organism evidence="20 21">
    <name type="scientific">Candidatus Wildermuthbacteria bacterium RIFCSPHIGHO2_12_FULL_40_12</name>
    <dbReference type="NCBI Taxonomy" id="1802457"/>
    <lineage>
        <taxon>Bacteria</taxon>
        <taxon>Candidatus Wildermuthiibacteriota</taxon>
    </lineage>
</organism>
<dbReference type="AlphaFoldDB" id="A0A1G2RB17"/>
<dbReference type="NCBIfam" id="TIGR02074">
    <property type="entry name" value="PBP_1a_fam"/>
    <property type="match status" value="1"/>
</dbReference>
<feature type="domain" description="Penicillin-binding protein transpeptidase" evidence="18">
    <location>
        <begin position="340"/>
        <end position="629"/>
    </location>
</feature>
<evidence type="ECO:0000256" key="15">
    <source>
        <dbReference type="ARBA" id="ARBA00034000"/>
    </source>
</evidence>
<dbReference type="GO" id="GO:0005886">
    <property type="term" value="C:plasma membrane"/>
    <property type="evidence" value="ECO:0007669"/>
    <property type="project" value="UniProtKB-SubCell"/>
</dbReference>
<keyword evidence="4" id="KW-1003">Cell membrane</keyword>
<dbReference type="InterPro" id="IPR036950">
    <property type="entry name" value="PBP_transglycosylase"/>
</dbReference>
<evidence type="ECO:0000256" key="3">
    <source>
        <dbReference type="ARBA" id="ARBA00007739"/>
    </source>
</evidence>
<keyword evidence="5" id="KW-0121">Carboxypeptidase</keyword>
<dbReference type="EMBL" id="MHUC01000039">
    <property type="protein sequence ID" value="OHA70040.1"/>
    <property type="molecule type" value="Genomic_DNA"/>
</dbReference>
<keyword evidence="7" id="KW-0328">Glycosyltransferase</keyword>
<evidence type="ECO:0000256" key="8">
    <source>
        <dbReference type="ARBA" id="ARBA00022679"/>
    </source>
</evidence>
<evidence type="ECO:0000256" key="1">
    <source>
        <dbReference type="ARBA" id="ARBA00004236"/>
    </source>
</evidence>
<gene>
    <name evidence="20" type="ORF">A3F15_00760</name>
</gene>
<keyword evidence="10" id="KW-0133">Cell shape</keyword>
<dbReference type="Proteomes" id="UP000177078">
    <property type="component" value="Unassembled WGS sequence"/>
</dbReference>
<keyword evidence="13" id="KW-0511">Multifunctional enzyme</keyword>
<keyword evidence="14" id="KW-0961">Cell wall biogenesis/degradation</keyword>
<keyword evidence="12 17" id="KW-0472">Membrane</keyword>
<dbReference type="Pfam" id="PF00912">
    <property type="entry name" value="Transgly"/>
    <property type="match status" value="1"/>
</dbReference>
<keyword evidence="9" id="KW-0378">Hydrolase</keyword>
<dbReference type="GO" id="GO:0009002">
    <property type="term" value="F:serine-type D-Ala-D-Ala carboxypeptidase activity"/>
    <property type="evidence" value="ECO:0007669"/>
    <property type="project" value="UniProtKB-EC"/>
</dbReference>
<dbReference type="PANTHER" id="PTHR32282">
    <property type="entry name" value="BINDING PROTEIN TRANSPEPTIDASE, PUTATIVE-RELATED"/>
    <property type="match status" value="1"/>
</dbReference>
<dbReference type="FunFam" id="1.10.3810.10:FF:000001">
    <property type="entry name" value="Penicillin-binding protein 1A"/>
    <property type="match status" value="1"/>
</dbReference>
<dbReference type="GO" id="GO:0006508">
    <property type="term" value="P:proteolysis"/>
    <property type="evidence" value="ECO:0007669"/>
    <property type="project" value="UniProtKB-KW"/>
</dbReference>
<name>A0A1G2RB17_9BACT</name>
<evidence type="ECO:0000256" key="11">
    <source>
        <dbReference type="ARBA" id="ARBA00022984"/>
    </source>
</evidence>
<evidence type="ECO:0000256" key="12">
    <source>
        <dbReference type="ARBA" id="ARBA00023136"/>
    </source>
</evidence>
<evidence type="ECO:0000313" key="20">
    <source>
        <dbReference type="EMBL" id="OHA70040.1"/>
    </source>
</evidence>
<proteinExistence type="inferred from homology"/>
<comment type="similarity">
    <text evidence="3">In the N-terminal section; belongs to the glycosyltransferase 51 family.</text>
</comment>
<comment type="subcellular location">
    <subcellularLocation>
        <location evidence="1">Cell membrane</location>
    </subcellularLocation>
</comment>
<evidence type="ECO:0000256" key="2">
    <source>
        <dbReference type="ARBA" id="ARBA00007090"/>
    </source>
</evidence>
<evidence type="ECO:0000256" key="14">
    <source>
        <dbReference type="ARBA" id="ARBA00023316"/>
    </source>
</evidence>
<dbReference type="InterPro" id="IPR001460">
    <property type="entry name" value="PCN-bd_Tpept"/>
</dbReference>
<dbReference type="GO" id="GO:0008360">
    <property type="term" value="P:regulation of cell shape"/>
    <property type="evidence" value="ECO:0007669"/>
    <property type="project" value="UniProtKB-KW"/>
</dbReference>
<dbReference type="GO" id="GO:0009252">
    <property type="term" value="P:peptidoglycan biosynthetic process"/>
    <property type="evidence" value="ECO:0007669"/>
    <property type="project" value="UniProtKB-KW"/>
</dbReference>
<evidence type="ECO:0000256" key="9">
    <source>
        <dbReference type="ARBA" id="ARBA00022801"/>
    </source>
</evidence>
<protein>
    <submittedName>
        <fullName evidence="20">Uncharacterized protein</fullName>
    </submittedName>
</protein>
<dbReference type="GO" id="GO:0008955">
    <property type="term" value="F:peptidoglycan glycosyltransferase activity"/>
    <property type="evidence" value="ECO:0007669"/>
    <property type="project" value="UniProtKB-EC"/>
</dbReference>
<evidence type="ECO:0000256" key="4">
    <source>
        <dbReference type="ARBA" id="ARBA00022475"/>
    </source>
</evidence>
<evidence type="ECO:0000313" key="21">
    <source>
        <dbReference type="Proteomes" id="UP000177078"/>
    </source>
</evidence>
<dbReference type="InterPro" id="IPR001264">
    <property type="entry name" value="Glyco_trans_51"/>
</dbReference>
<evidence type="ECO:0000259" key="19">
    <source>
        <dbReference type="Pfam" id="PF00912"/>
    </source>
</evidence>
<dbReference type="InterPro" id="IPR023346">
    <property type="entry name" value="Lysozyme-like_dom_sf"/>
</dbReference>